<comment type="caution">
    <text evidence="2">The sequence shown here is derived from an EMBL/GenBank/DDBJ whole genome shotgun (WGS) entry which is preliminary data.</text>
</comment>
<evidence type="ECO:0000313" key="3">
    <source>
        <dbReference type="Proteomes" id="UP000756710"/>
    </source>
</evidence>
<evidence type="ECO:0000256" key="1">
    <source>
        <dbReference type="SAM" id="MobiDB-lite"/>
    </source>
</evidence>
<gene>
    <name evidence="2" type="ORF">J2Z30_007255</name>
</gene>
<feature type="region of interest" description="Disordered" evidence="1">
    <location>
        <begin position="1"/>
        <end position="22"/>
    </location>
</feature>
<dbReference type="RefSeq" id="WP_209468981.1">
    <property type="nucleotide sequence ID" value="NZ_BAABDR010000008.1"/>
</dbReference>
<name>A0ABS4N2J5_9ACTN</name>
<sequence>MSSRDSKASDAASSSRSSWAWSSAPLRMRWKKVVGGSWWGSPRTMTCRARHARRLNRATSRIAGSNPRDLLTRPDNTERQLIADARDRGWDREIERHQRTADRITSLLDDLGEPHDEPTD</sequence>
<feature type="compositionally biased region" description="Low complexity" evidence="1">
    <location>
        <begin position="9"/>
        <end position="22"/>
    </location>
</feature>
<evidence type="ECO:0000313" key="2">
    <source>
        <dbReference type="EMBL" id="MBP2066207.1"/>
    </source>
</evidence>
<protein>
    <submittedName>
        <fullName evidence="2">Uncharacterized protein</fullName>
    </submittedName>
</protein>
<dbReference type="Proteomes" id="UP000756710">
    <property type="component" value="Unassembled WGS sequence"/>
</dbReference>
<keyword evidence="3" id="KW-1185">Reference proteome</keyword>
<reference evidence="2 3" key="1">
    <citation type="submission" date="2021-03" db="EMBL/GenBank/DDBJ databases">
        <title>Genomic Encyclopedia of Type Strains, Phase IV (KMG-IV): sequencing the most valuable type-strain genomes for metagenomic binning, comparative biology and taxonomic classification.</title>
        <authorList>
            <person name="Goeker M."/>
        </authorList>
    </citation>
    <scope>NUCLEOTIDE SEQUENCE [LARGE SCALE GENOMIC DNA]</scope>
    <source>
        <strain evidence="2 3">DSM 41954</strain>
    </source>
</reference>
<organism evidence="2 3">
    <name type="scientific">Streptomyces iranensis</name>
    <dbReference type="NCBI Taxonomy" id="576784"/>
    <lineage>
        <taxon>Bacteria</taxon>
        <taxon>Bacillati</taxon>
        <taxon>Actinomycetota</taxon>
        <taxon>Actinomycetes</taxon>
        <taxon>Kitasatosporales</taxon>
        <taxon>Streptomycetaceae</taxon>
        <taxon>Streptomyces</taxon>
        <taxon>Streptomyces violaceusniger group</taxon>
    </lineage>
</organism>
<accession>A0ABS4N2J5</accession>
<proteinExistence type="predicted"/>
<dbReference type="EMBL" id="JAGGLR010000023">
    <property type="protein sequence ID" value="MBP2066207.1"/>
    <property type="molecule type" value="Genomic_DNA"/>
</dbReference>